<keyword evidence="2" id="KW-1185">Reference proteome</keyword>
<organism evidence="1 2">
    <name type="scientific">Daphnia sinensis</name>
    <dbReference type="NCBI Taxonomy" id="1820382"/>
    <lineage>
        <taxon>Eukaryota</taxon>
        <taxon>Metazoa</taxon>
        <taxon>Ecdysozoa</taxon>
        <taxon>Arthropoda</taxon>
        <taxon>Crustacea</taxon>
        <taxon>Branchiopoda</taxon>
        <taxon>Diplostraca</taxon>
        <taxon>Cladocera</taxon>
        <taxon>Anomopoda</taxon>
        <taxon>Daphniidae</taxon>
        <taxon>Daphnia</taxon>
        <taxon>Daphnia similis group</taxon>
    </lineage>
</organism>
<dbReference type="Proteomes" id="UP000820818">
    <property type="component" value="Linkage Group LG10"/>
</dbReference>
<sequence>MLENGRRKSPVDYDGKVGQPLQNKRQADCSCVQFSDAAVPIVKCQQEIERHENSSSAQTCCRPFHTKFAHQRVRRYTSALKDTLIEPIAFVFAKSSTSKTDSITLESGKIDVILLKAVRCVNLPLYFVRTADCALL</sequence>
<protein>
    <submittedName>
        <fullName evidence="1">Uncharacterized protein</fullName>
    </submittedName>
</protein>
<dbReference type="EMBL" id="WJBH02000010">
    <property type="protein sequence ID" value="KAI9551703.1"/>
    <property type="molecule type" value="Genomic_DNA"/>
</dbReference>
<accession>A0AAD5L622</accession>
<name>A0AAD5L622_9CRUS</name>
<gene>
    <name evidence="1" type="ORF">GHT06_022039</name>
</gene>
<evidence type="ECO:0000313" key="2">
    <source>
        <dbReference type="Proteomes" id="UP000820818"/>
    </source>
</evidence>
<evidence type="ECO:0000313" key="1">
    <source>
        <dbReference type="EMBL" id="KAI9551703.1"/>
    </source>
</evidence>
<comment type="caution">
    <text evidence="1">The sequence shown here is derived from an EMBL/GenBank/DDBJ whole genome shotgun (WGS) entry which is preliminary data.</text>
</comment>
<reference evidence="1 2" key="1">
    <citation type="submission" date="2022-05" db="EMBL/GenBank/DDBJ databases">
        <title>A multi-omics perspective on studying reproductive biology in Daphnia sinensis.</title>
        <authorList>
            <person name="Jia J."/>
        </authorList>
    </citation>
    <scope>NUCLEOTIDE SEQUENCE [LARGE SCALE GENOMIC DNA]</scope>
    <source>
        <strain evidence="1 2">WSL</strain>
    </source>
</reference>
<proteinExistence type="predicted"/>
<dbReference type="AlphaFoldDB" id="A0AAD5L622"/>